<dbReference type="Proteomes" id="UP000664277">
    <property type="component" value="Unassembled WGS sequence"/>
</dbReference>
<organism evidence="1 2">
    <name type="scientific">Candidatus Obscuribacter phosphatis</name>
    <dbReference type="NCBI Taxonomy" id="1906157"/>
    <lineage>
        <taxon>Bacteria</taxon>
        <taxon>Bacillati</taxon>
        <taxon>Candidatus Melainabacteria</taxon>
        <taxon>Candidatus Obscuribacterales</taxon>
        <taxon>Candidatus Obscuribacteraceae</taxon>
        <taxon>Candidatus Obscuribacter</taxon>
    </lineage>
</organism>
<dbReference type="AlphaFoldDB" id="A0A8J7P7H9"/>
<name>A0A8J7P7H9_9BACT</name>
<reference evidence="1" key="1">
    <citation type="submission" date="2021-02" db="EMBL/GenBank/DDBJ databases">
        <title>Genome-Resolved Metagenomics of a Microbial Community Performing Photosynthetic Biological Nutrient Removal.</title>
        <authorList>
            <person name="Mcdaniel E.A."/>
        </authorList>
    </citation>
    <scope>NUCLEOTIDE SEQUENCE</scope>
    <source>
        <strain evidence="1">UWPOB_OBS1</strain>
    </source>
</reference>
<evidence type="ECO:0000313" key="1">
    <source>
        <dbReference type="EMBL" id="MBN8660184.1"/>
    </source>
</evidence>
<dbReference type="EMBL" id="JAFLCK010000008">
    <property type="protein sequence ID" value="MBN8660184.1"/>
    <property type="molecule type" value="Genomic_DNA"/>
</dbReference>
<sequence length="114" mass="13078">MVKAVTFGKRERVRFLGGATIADWKPIEGAAVYALTYKQDPLNRPRAHTVVYFGETADLALPEMQNELSRWWHENSGAKGELFFFYHPMPGSNRYERNLVKEKLAAEYQPDGND</sequence>
<proteinExistence type="predicted"/>
<comment type="caution">
    <text evidence="1">The sequence shown here is derived from an EMBL/GenBank/DDBJ whole genome shotgun (WGS) entry which is preliminary data.</text>
</comment>
<evidence type="ECO:0000313" key="2">
    <source>
        <dbReference type="Proteomes" id="UP000664277"/>
    </source>
</evidence>
<protein>
    <submittedName>
        <fullName evidence="1">Uncharacterized protein</fullName>
    </submittedName>
</protein>
<gene>
    <name evidence="1" type="ORF">J0M35_07455</name>
</gene>
<accession>A0A8J7P7H9</accession>